<keyword evidence="3" id="KW-1185">Reference proteome</keyword>
<dbReference type="GeneID" id="39577375"/>
<accession>A0A3N2Q8K1</accession>
<organism evidence="2 3">
    <name type="scientific">Sodiomyces alkalinus (strain CBS 110278 / VKM F-3762 / F11)</name>
    <name type="common">Alkaliphilic filamentous fungus</name>
    <dbReference type="NCBI Taxonomy" id="1314773"/>
    <lineage>
        <taxon>Eukaryota</taxon>
        <taxon>Fungi</taxon>
        <taxon>Dikarya</taxon>
        <taxon>Ascomycota</taxon>
        <taxon>Pezizomycotina</taxon>
        <taxon>Sordariomycetes</taxon>
        <taxon>Hypocreomycetidae</taxon>
        <taxon>Glomerellales</taxon>
        <taxon>Plectosphaerellaceae</taxon>
        <taxon>Sodiomyces</taxon>
    </lineage>
</organism>
<dbReference type="AlphaFoldDB" id="A0A3N2Q8K1"/>
<feature type="transmembrane region" description="Helical" evidence="1">
    <location>
        <begin position="51"/>
        <end position="69"/>
    </location>
</feature>
<evidence type="ECO:0000313" key="3">
    <source>
        <dbReference type="Proteomes" id="UP000272025"/>
    </source>
</evidence>
<keyword evidence="1" id="KW-0472">Membrane</keyword>
<name>A0A3N2Q8K1_SODAK</name>
<evidence type="ECO:0000256" key="1">
    <source>
        <dbReference type="SAM" id="Phobius"/>
    </source>
</evidence>
<reference evidence="2 3" key="1">
    <citation type="journal article" date="2018" name="Mol. Ecol.">
        <title>The obligate alkalophilic soda-lake fungus Sodiomyces alkalinus has shifted to a protein diet.</title>
        <authorList>
            <person name="Grum-Grzhimaylo A.A."/>
            <person name="Falkoski D.L."/>
            <person name="van den Heuvel J."/>
            <person name="Valero-Jimenez C.A."/>
            <person name="Min B."/>
            <person name="Choi I.G."/>
            <person name="Lipzen A."/>
            <person name="Daum C.G."/>
            <person name="Aanen D.K."/>
            <person name="Tsang A."/>
            <person name="Henrissat B."/>
            <person name="Bilanenko E.N."/>
            <person name="de Vries R.P."/>
            <person name="van Kan J.A.L."/>
            <person name="Grigoriev I.V."/>
            <person name="Debets A.J.M."/>
        </authorList>
    </citation>
    <scope>NUCLEOTIDE SEQUENCE [LARGE SCALE GENOMIC DNA]</scope>
    <source>
        <strain evidence="2 3">F11</strain>
    </source>
</reference>
<protein>
    <submittedName>
        <fullName evidence="2">Uncharacterized protein</fullName>
    </submittedName>
</protein>
<dbReference type="RefSeq" id="XP_028470888.1">
    <property type="nucleotide sequence ID" value="XM_028608897.1"/>
</dbReference>
<gene>
    <name evidence="2" type="ORF">SODALDRAFT_30122</name>
</gene>
<keyword evidence="1" id="KW-1133">Transmembrane helix</keyword>
<sequence>MGKLCIIYRLQQGASSLFFQSLIYSLVYPRHSHHQGIGPAIHTYVVDSCNATAHVIVIIPFTSLLLLYLRSHRRVVGYRRRQHRGMQCVAFHIRTQCSPYSYPDGQSVYKAL</sequence>
<dbReference type="EMBL" id="ML119051">
    <property type="protein sequence ID" value="ROT43082.1"/>
    <property type="molecule type" value="Genomic_DNA"/>
</dbReference>
<proteinExistence type="predicted"/>
<dbReference type="Proteomes" id="UP000272025">
    <property type="component" value="Unassembled WGS sequence"/>
</dbReference>
<keyword evidence="1" id="KW-0812">Transmembrane</keyword>
<evidence type="ECO:0000313" key="2">
    <source>
        <dbReference type="EMBL" id="ROT43082.1"/>
    </source>
</evidence>